<name>A0A7H2TFB3_9GAMM</name>
<protein>
    <submittedName>
        <fullName evidence="1">Uncharacterized protein</fullName>
    </submittedName>
</protein>
<dbReference type="EMBL" id="CP061648">
    <property type="protein sequence ID" value="QNX74303.1"/>
    <property type="molecule type" value="Genomic_DNA"/>
</dbReference>
<reference evidence="1 2" key="2">
    <citation type="submission" date="2020-09" db="EMBL/GenBank/DDBJ databases">
        <authorList>
            <person name="Chen F.-J."/>
            <person name="Lee Y.-T."/>
        </authorList>
    </citation>
    <scope>NUCLEOTIDE SEQUENCE [LARGE SCALE GENOMIC DNA]</scope>
    <source>
        <strain evidence="1 2">AS39</strain>
        <plasmid evidence="1 2">pAS39-2</plasmid>
    </source>
</reference>
<evidence type="ECO:0000313" key="2">
    <source>
        <dbReference type="Proteomes" id="UP000516666"/>
    </source>
</evidence>
<accession>A0A7H2TFB3</accession>
<organism evidence="1 2">
    <name type="scientific">Acinetobacter seifertii</name>
    <dbReference type="NCBI Taxonomy" id="1530123"/>
    <lineage>
        <taxon>Bacteria</taxon>
        <taxon>Pseudomonadati</taxon>
        <taxon>Pseudomonadota</taxon>
        <taxon>Gammaproteobacteria</taxon>
        <taxon>Moraxellales</taxon>
        <taxon>Moraxellaceae</taxon>
        <taxon>Acinetobacter</taxon>
        <taxon>Acinetobacter calcoaceticus/baumannii complex</taxon>
    </lineage>
</organism>
<proteinExistence type="predicted"/>
<dbReference type="RefSeq" id="WP_032032093.1">
    <property type="nucleotide sequence ID" value="NZ_BKEE01000077.1"/>
</dbReference>
<reference evidence="2" key="1">
    <citation type="submission" date="2020-09" db="EMBL/GenBank/DDBJ databases">
        <title>Clinical and molecular characterization of Acinetobacter seifertii in Taiwan.</title>
        <authorList>
            <person name="Li L.-H."/>
            <person name="Yang Y.-S."/>
            <person name="Sun J.-R."/>
            <person name="Huang T.-W."/>
            <person name="Huang W.-C."/>
            <person name="Wang Y.-C."/>
            <person name="Kuo T.-H."/>
            <person name="Kuo S.-C."/>
            <person name="Chen T.-L."/>
        </authorList>
    </citation>
    <scope>NUCLEOTIDE SEQUENCE [LARGE SCALE GENOMIC DNA]</scope>
    <source>
        <strain evidence="2">AS39</strain>
        <plasmid evidence="2">pAS39-2</plasmid>
    </source>
</reference>
<dbReference type="Proteomes" id="UP000516666">
    <property type="component" value="Plasmid pAS39-2"/>
</dbReference>
<dbReference type="AlphaFoldDB" id="A0A7H2TFB3"/>
<sequence length="313" mass="36766">MKIDLSVAMQLWLFEEYPYGAINIADLYDQFCIFFFTQRYGNTQIKVRKGANFVNTFYRVLDDLANFDKVKPMRYHSTGYGYFVKKKHNNSPQELLNIIYPYGYLSHLSAMQYYDLTDKLPITVFMTFLSNAEWKFAGTEEHLEKVSDFFENDEVTFYIPRYPVEDEHFGKNLVFKRVKKLEPYSEFDNKLKVINIGELFIQMLQEPDLCGGFDHVLDTYKEYGKIFLRKILKSLDTASKIDQTRVGFILDKILGLKNPKIDSIKESMQGQRGSSRKMISKEPFSPYFCLEWNISLNHYLLESYGTTNSQLGK</sequence>
<keyword evidence="1" id="KW-0614">Plasmid</keyword>
<geneLocation type="plasmid" evidence="1 2">
    <name>pAS39-2</name>
</geneLocation>
<evidence type="ECO:0000313" key="1">
    <source>
        <dbReference type="EMBL" id="QNX74303.1"/>
    </source>
</evidence>
<gene>
    <name evidence="1" type="ORF">IC776_19045</name>
</gene>